<keyword evidence="2" id="KW-0175">Coiled coil</keyword>
<feature type="region of interest" description="Disordered" evidence="3">
    <location>
        <begin position="1"/>
        <end position="140"/>
    </location>
</feature>
<evidence type="ECO:0000256" key="2">
    <source>
        <dbReference type="SAM" id="Coils"/>
    </source>
</evidence>
<dbReference type="InterPro" id="IPR012459">
    <property type="entry name" value="Rrp15"/>
</dbReference>
<gene>
    <name evidence="4" type="ORF">DLAC_00414</name>
</gene>
<evidence type="ECO:0000313" key="4">
    <source>
        <dbReference type="EMBL" id="KYR02934.1"/>
    </source>
</evidence>
<dbReference type="Proteomes" id="UP000076078">
    <property type="component" value="Unassembled WGS sequence"/>
</dbReference>
<feature type="compositionally biased region" description="Basic and acidic residues" evidence="3">
    <location>
        <begin position="42"/>
        <end position="59"/>
    </location>
</feature>
<sequence length="270" mass="31525">MSSTEEPQQNLEKELPTVSFVSKNDRKKYRDKKRKERKIKREKGGKVKKIEKQEYHSDSENENDEYSSNSDDDNDYSQDSESETEEKEKITNKKPVHKKLKTNNSNKTPEEYQSDFSSKLQSILNTQGDKSSGKAVPILKKYTKSQQEIDKLKKEKKDLKDKQKEKQLLASKDYKPIEILQTPEERELSKIAKRGVIKLFNAVTKHQQGGDIVTPNVDEKSKKISKNQFLDTLKNAKVKSLKEEENSDDEQVKNEIFDEDYMYKAENYTE</sequence>
<feature type="compositionally biased region" description="Acidic residues" evidence="3">
    <location>
        <begin position="60"/>
        <end position="85"/>
    </location>
</feature>
<dbReference type="OMA" id="FDEDYMY"/>
<feature type="compositionally biased region" description="Basic residues" evidence="3">
    <location>
        <begin position="92"/>
        <end position="101"/>
    </location>
</feature>
<dbReference type="AlphaFoldDB" id="A0A152A9P3"/>
<feature type="compositionally biased region" description="Polar residues" evidence="3">
    <location>
        <begin position="114"/>
        <end position="130"/>
    </location>
</feature>
<dbReference type="Pfam" id="PF07890">
    <property type="entry name" value="Rrp15p"/>
    <property type="match status" value="1"/>
</dbReference>
<evidence type="ECO:0008006" key="6">
    <source>
        <dbReference type="Google" id="ProtNLM"/>
    </source>
</evidence>
<organism evidence="4 5">
    <name type="scientific">Tieghemostelium lacteum</name>
    <name type="common">Slime mold</name>
    <name type="synonym">Dictyostelium lacteum</name>
    <dbReference type="NCBI Taxonomy" id="361077"/>
    <lineage>
        <taxon>Eukaryota</taxon>
        <taxon>Amoebozoa</taxon>
        <taxon>Evosea</taxon>
        <taxon>Eumycetozoa</taxon>
        <taxon>Dictyostelia</taxon>
        <taxon>Dictyosteliales</taxon>
        <taxon>Raperosteliaceae</taxon>
        <taxon>Tieghemostelium</taxon>
    </lineage>
</organism>
<dbReference type="PANTHER" id="PTHR13245:SF14">
    <property type="entry name" value="RRP15-LIKE PROTEIN"/>
    <property type="match status" value="1"/>
</dbReference>
<feature type="coiled-coil region" evidence="2">
    <location>
        <begin position="142"/>
        <end position="172"/>
    </location>
</feature>
<evidence type="ECO:0000256" key="1">
    <source>
        <dbReference type="ARBA" id="ARBA00007462"/>
    </source>
</evidence>
<dbReference type="GO" id="GO:0000470">
    <property type="term" value="P:maturation of LSU-rRNA"/>
    <property type="evidence" value="ECO:0007669"/>
    <property type="project" value="TreeGrafter"/>
</dbReference>
<dbReference type="FunCoup" id="A0A152A9P3">
    <property type="interactions" value="1"/>
</dbReference>
<feature type="compositionally biased region" description="Basic residues" evidence="3">
    <location>
        <begin position="25"/>
        <end position="41"/>
    </location>
</feature>
<keyword evidence="5" id="KW-1185">Reference proteome</keyword>
<dbReference type="EMBL" id="LODT01000001">
    <property type="protein sequence ID" value="KYR02934.1"/>
    <property type="molecule type" value="Genomic_DNA"/>
</dbReference>
<reference evidence="4 5" key="1">
    <citation type="submission" date="2015-12" db="EMBL/GenBank/DDBJ databases">
        <title>Dictyostelia acquired genes for synthesis and detection of signals that induce cell-type specialization by lateral gene transfer from prokaryotes.</title>
        <authorList>
            <person name="Gloeckner G."/>
            <person name="Schaap P."/>
        </authorList>
    </citation>
    <scope>NUCLEOTIDE SEQUENCE [LARGE SCALE GENOMIC DNA]</scope>
    <source>
        <strain evidence="4 5">TK</strain>
    </source>
</reference>
<proteinExistence type="inferred from homology"/>
<evidence type="ECO:0000256" key="3">
    <source>
        <dbReference type="SAM" id="MobiDB-lite"/>
    </source>
</evidence>
<feature type="compositionally biased region" description="Polar residues" evidence="3">
    <location>
        <begin position="1"/>
        <end position="10"/>
    </location>
</feature>
<dbReference type="OrthoDB" id="20949at2759"/>
<comment type="caution">
    <text evidence="4">The sequence shown here is derived from an EMBL/GenBank/DDBJ whole genome shotgun (WGS) entry which is preliminary data.</text>
</comment>
<dbReference type="InParanoid" id="A0A152A9P3"/>
<comment type="similarity">
    <text evidence="1">Belongs to the RRP15 family.</text>
</comment>
<protein>
    <recommendedName>
        <fullName evidence="6">Rrp15p-domain-containing protein</fullName>
    </recommendedName>
</protein>
<evidence type="ECO:0000313" key="5">
    <source>
        <dbReference type="Proteomes" id="UP000076078"/>
    </source>
</evidence>
<dbReference type="GO" id="GO:0030687">
    <property type="term" value="C:preribosome, large subunit precursor"/>
    <property type="evidence" value="ECO:0007669"/>
    <property type="project" value="TreeGrafter"/>
</dbReference>
<accession>A0A152A9P3</accession>
<dbReference type="STRING" id="361077.A0A152A9P3"/>
<dbReference type="PANTHER" id="PTHR13245">
    <property type="entry name" value="RRP15-LIKE PROTEIN"/>
    <property type="match status" value="1"/>
</dbReference>
<name>A0A152A9P3_TIELA</name>
<dbReference type="GO" id="GO:0000460">
    <property type="term" value="P:maturation of 5.8S rRNA"/>
    <property type="evidence" value="ECO:0007669"/>
    <property type="project" value="TreeGrafter"/>
</dbReference>